<dbReference type="FunFam" id="3.40.50.300:FF:000421">
    <property type="entry name" value="Branched-chain amino acid ABC transporter ATP-binding protein"/>
    <property type="match status" value="1"/>
</dbReference>
<accession>A0A8J6T3Z6</accession>
<dbReference type="InterPro" id="IPR003593">
    <property type="entry name" value="AAA+_ATPase"/>
</dbReference>
<dbReference type="Pfam" id="PF12399">
    <property type="entry name" value="BCA_ABC_TP_C"/>
    <property type="match status" value="1"/>
</dbReference>
<dbReference type="CDD" id="cd03219">
    <property type="entry name" value="ABC_Mj1267_LivG_branched"/>
    <property type="match status" value="1"/>
</dbReference>
<dbReference type="InterPro" id="IPR032823">
    <property type="entry name" value="BCA_ABC_TP_C"/>
</dbReference>
<evidence type="ECO:0000313" key="6">
    <source>
        <dbReference type="Proteomes" id="UP000650524"/>
    </source>
</evidence>
<proteinExistence type="predicted"/>
<evidence type="ECO:0000256" key="2">
    <source>
        <dbReference type="ARBA" id="ARBA00022741"/>
    </source>
</evidence>
<sequence>MAELKKERPIQLEISDLSMGFGGIQATRDVSFSVHEGEIYSIIGPNGAGKTTVFNCISGIYRPQEGSIRFQGREIVGMKPHKIAHLGIARAFQNIELFRGMTVLDNLMSARGFLLPYGLFRSALYLGKCVREEINARDAVEEVIEFLDLQLFRKTPVGGLSYGLQKRVELARAMAMNPRLLLVDEPVSGMNLEETEDMARYLLDINEEMNITVVLVEHDMGLVMDLSDRVTVLNFGIKIAEGPPREIGQNPEVIRAYLGEERIQGRS</sequence>
<dbReference type="InterPro" id="IPR051120">
    <property type="entry name" value="ABC_AA/LPS_Transport"/>
</dbReference>
<keyword evidence="1" id="KW-0813">Transport</keyword>
<dbReference type="PANTHER" id="PTHR45772">
    <property type="entry name" value="CONSERVED COMPONENT OF ABC TRANSPORTER FOR NATURAL AMINO ACIDS-RELATED"/>
    <property type="match status" value="1"/>
</dbReference>
<reference evidence="5 6" key="1">
    <citation type="submission" date="2020-08" db="EMBL/GenBank/DDBJ databases">
        <title>Bridging the membrane lipid divide: bacteria of the FCB group superphylum have the potential to synthesize archaeal ether lipids.</title>
        <authorList>
            <person name="Villanueva L."/>
            <person name="Von Meijenfeldt F.A.B."/>
            <person name="Westbye A.B."/>
            <person name="Yadav S."/>
            <person name="Hopmans E.C."/>
            <person name="Dutilh B.E."/>
            <person name="Sinninghe Damste J.S."/>
        </authorList>
    </citation>
    <scope>NUCLEOTIDE SEQUENCE [LARGE SCALE GENOMIC DNA]</scope>
    <source>
        <strain evidence="5">NIOZ-UU27</strain>
    </source>
</reference>
<protein>
    <submittedName>
        <fullName evidence="5">ABC transporter ATP-binding protein</fullName>
    </submittedName>
</protein>
<dbReference type="AlphaFoldDB" id="A0A8J6T3Z6"/>
<name>A0A8J6T3Z6_9DELT</name>
<dbReference type="EMBL" id="JACNJD010000280">
    <property type="protein sequence ID" value="MBC8178430.1"/>
    <property type="molecule type" value="Genomic_DNA"/>
</dbReference>
<dbReference type="GO" id="GO:0005886">
    <property type="term" value="C:plasma membrane"/>
    <property type="evidence" value="ECO:0007669"/>
    <property type="project" value="TreeGrafter"/>
</dbReference>
<comment type="caution">
    <text evidence="5">The sequence shown here is derived from an EMBL/GenBank/DDBJ whole genome shotgun (WGS) entry which is preliminary data.</text>
</comment>
<dbReference type="GO" id="GO:0005524">
    <property type="term" value="F:ATP binding"/>
    <property type="evidence" value="ECO:0007669"/>
    <property type="project" value="UniProtKB-KW"/>
</dbReference>
<dbReference type="Gene3D" id="3.40.50.300">
    <property type="entry name" value="P-loop containing nucleotide triphosphate hydrolases"/>
    <property type="match status" value="1"/>
</dbReference>
<gene>
    <name evidence="5" type="ORF">H8E19_13575</name>
</gene>
<organism evidence="5 6">
    <name type="scientific">Candidatus Desulfacyla euxinica</name>
    <dbReference type="NCBI Taxonomy" id="2841693"/>
    <lineage>
        <taxon>Bacteria</taxon>
        <taxon>Deltaproteobacteria</taxon>
        <taxon>Candidatus Desulfacyla</taxon>
    </lineage>
</organism>
<keyword evidence="2" id="KW-0547">Nucleotide-binding</keyword>
<evidence type="ECO:0000256" key="1">
    <source>
        <dbReference type="ARBA" id="ARBA00022448"/>
    </source>
</evidence>
<evidence type="ECO:0000259" key="4">
    <source>
        <dbReference type="PROSITE" id="PS50893"/>
    </source>
</evidence>
<dbReference type="GO" id="GO:0016887">
    <property type="term" value="F:ATP hydrolysis activity"/>
    <property type="evidence" value="ECO:0007669"/>
    <property type="project" value="InterPro"/>
</dbReference>
<dbReference type="SMART" id="SM00382">
    <property type="entry name" value="AAA"/>
    <property type="match status" value="1"/>
</dbReference>
<dbReference type="InterPro" id="IPR003439">
    <property type="entry name" value="ABC_transporter-like_ATP-bd"/>
</dbReference>
<keyword evidence="3 5" id="KW-0067">ATP-binding</keyword>
<evidence type="ECO:0000313" key="5">
    <source>
        <dbReference type="EMBL" id="MBC8178430.1"/>
    </source>
</evidence>
<dbReference type="Proteomes" id="UP000650524">
    <property type="component" value="Unassembled WGS sequence"/>
</dbReference>
<dbReference type="SUPFAM" id="SSF52540">
    <property type="entry name" value="P-loop containing nucleoside triphosphate hydrolases"/>
    <property type="match status" value="1"/>
</dbReference>
<dbReference type="Pfam" id="PF00005">
    <property type="entry name" value="ABC_tran"/>
    <property type="match status" value="1"/>
</dbReference>
<dbReference type="PROSITE" id="PS50893">
    <property type="entry name" value="ABC_TRANSPORTER_2"/>
    <property type="match status" value="1"/>
</dbReference>
<dbReference type="PANTHER" id="PTHR45772:SF1">
    <property type="entry name" value="ABC TRANSPORTER ATP-BINDING PROTEIN"/>
    <property type="match status" value="1"/>
</dbReference>
<dbReference type="InterPro" id="IPR027417">
    <property type="entry name" value="P-loop_NTPase"/>
</dbReference>
<evidence type="ECO:0000256" key="3">
    <source>
        <dbReference type="ARBA" id="ARBA00022840"/>
    </source>
</evidence>
<feature type="domain" description="ABC transporter" evidence="4">
    <location>
        <begin position="12"/>
        <end position="260"/>
    </location>
</feature>